<organism evidence="2 3">
    <name type="scientific">Sulfuriferula multivorans</name>
    <dbReference type="NCBI Taxonomy" id="1559896"/>
    <lineage>
        <taxon>Bacteria</taxon>
        <taxon>Pseudomonadati</taxon>
        <taxon>Pseudomonadota</taxon>
        <taxon>Betaproteobacteria</taxon>
        <taxon>Nitrosomonadales</taxon>
        <taxon>Sulfuricellaceae</taxon>
        <taxon>Sulfuriferula</taxon>
    </lineage>
</organism>
<evidence type="ECO:0000313" key="3">
    <source>
        <dbReference type="Proteomes" id="UP000286806"/>
    </source>
</evidence>
<gene>
    <name evidence="2" type="ORF">SFMTTN_1431</name>
</gene>
<comment type="caution">
    <text evidence="2">The sequence shown here is derived from an EMBL/GenBank/DDBJ whole genome shotgun (WGS) entry which is preliminary data.</text>
</comment>
<dbReference type="Gene3D" id="3.40.640.10">
    <property type="entry name" value="Type I PLP-dependent aspartate aminotransferase-like (Major domain)"/>
    <property type="match status" value="1"/>
</dbReference>
<dbReference type="SUPFAM" id="SSF53383">
    <property type="entry name" value="PLP-dependent transferases"/>
    <property type="match status" value="1"/>
</dbReference>
<protein>
    <submittedName>
        <fullName evidence="2">Bll5850 protein</fullName>
    </submittedName>
</protein>
<proteinExistence type="predicted"/>
<dbReference type="Proteomes" id="UP000286806">
    <property type="component" value="Unassembled WGS sequence"/>
</dbReference>
<dbReference type="InterPro" id="IPR015421">
    <property type="entry name" value="PyrdxlP-dep_Trfase_major"/>
</dbReference>
<sequence length="543" mass="57840">MNNRHDRLPFPSTQQLLVEGGDARIILAPGHALNKYGCAPQPDPDLMGFGSATASTISEMGFGAANELRSRLLRTADKQPPATLYARELNRLRRELIQLCGAGDLPGLDIVFAASGTDLHLIAAQLISSGASASTLALMLNPEETGSGVPAALAGRHFSVHTALGDSVSAGTTITGTGAIEVVAVPIRQTDGIPRPATAVDAEIEALVTSAIEQGRRVLLILTDVSKTGLIAPSVACISALQRRWPDKLDILVDACQFRLAPATLRAYLAHGFMVALTGSKFLSGPTFSGALLIPSAAAQRLRSRPLPRALQAYSAAADWPDDWDSAGILDHSASNFGLLLRWEAALAELRMFRTIPEAAVKRFLLSFAEAVQHRLSRDPNFELIPVPLIDRRPLIEAASWDHIPTIFPFLLHRPASAARSGPLNREETALVYRRLQDKLSDHPDLNSNDATAALRYQLGQPVAFGQRNGVPVSALRLCASARLVVEATSGWPGQQRRGHSTGVGGTGQSGPAGALPAGLDKHRFIGLNPEMAKILATNRLIG</sequence>
<accession>A0A401JD84</accession>
<dbReference type="RefSeq" id="WP_124704429.1">
    <property type="nucleotide sequence ID" value="NZ_BGOW01000013.1"/>
</dbReference>
<name>A0A401JD84_9PROT</name>
<reference evidence="2 3" key="1">
    <citation type="journal article" date="2019" name="Front. Microbiol.">
        <title>Genomes of Neutrophilic Sulfur-Oxidizing Chemolithoautotrophs Representing 9 Proteobacterial Species From 8 Genera.</title>
        <authorList>
            <person name="Watanabe T."/>
            <person name="Kojima H."/>
            <person name="Umezawa K."/>
            <person name="Hori C."/>
            <person name="Takasuka T.E."/>
            <person name="Kato Y."/>
            <person name="Fukui M."/>
        </authorList>
    </citation>
    <scope>NUCLEOTIDE SEQUENCE [LARGE SCALE GENOMIC DNA]</scope>
    <source>
        <strain evidence="2 3">TTN</strain>
    </source>
</reference>
<evidence type="ECO:0000256" key="1">
    <source>
        <dbReference type="SAM" id="MobiDB-lite"/>
    </source>
</evidence>
<dbReference type="AlphaFoldDB" id="A0A401JD84"/>
<dbReference type="EMBL" id="BGOW01000013">
    <property type="protein sequence ID" value="GBL45621.1"/>
    <property type="molecule type" value="Genomic_DNA"/>
</dbReference>
<evidence type="ECO:0000313" key="2">
    <source>
        <dbReference type="EMBL" id="GBL45621.1"/>
    </source>
</evidence>
<keyword evidence="3" id="KW-1185">Reference proteome</keyword>
<dbReference type="InterPro" id="IPR015424">
    <property type="entry name" value="PyrdxlP-dep_Trfase"/>
</dbReference>
<dbReference type="OrthoDB" id="8556864at2"/>
<feature type="region of interest" description="Disordered" evidence="1">
    <location>
        <begin position="492"/>
        <end position="512"/>
    </location>
</feature>
<feature type="compositionally biased region" description="Gly residues" evidence="1">
    <location>
        <begin position="502"/>
        <end position="511"/>
    </location>
</feature>